<gene>
    <name evidence="1" type="ORF">SADUNF_Sadunf13G0105100</name>
</gene>
<reference evidence="1 2" key="1">
    <citation type="submission" date="2020-10" db="EMBL/GenBank/DDBJ databases">
        <title>Plant Genome Project.</title>
        <authorList>
            <person name="Zhang R.-G."/>
        </authorList>
    </citation>
    <scope>NUCLEOTIDE SEQUENCE [LARGE SCALE GENOMIC DNA]</scope>
    <source>
        <strain evidence="1">FAFU-HL-1</strain>
        <tissue evidence="1">Leaf</tissue>
    </source>
</reference>
<organism evidence="1 2">
    <name type="scientific">Salix dunnii</name>
    <dbReference type="NCBI Taxonomy" id="1413687"/>
    <lineage>
        <taxon>Eukaryota</taxon>
        <taxon>Viridiplantae</taxon>
        <taxon>Streptophyta</taxon>
        <taxon>Embryophyta</taxon>
        <taxon>Tracheophyta</taxon>
        <taxon>Spermatophyta</taxon>
        <taxon>Magnoliopsida</taxon>
        <taxon>eudicotyledons</taxon>
        <taxon>Gunneridae</taxon>
        <taxon>Pentapetalae</taxon>
        <taxon>rosids</taxon>
        <taxon>fabids</taxon>
        <taxon>Malpighiales</taxon>
        <taxon>Salicaceae</taxon>
        <taxon>Saliceae</taxon>
        <taxon>Salix</taxon>
    </lineage>
</organism>
<protein>
    <submittedName>
        <fullName evidence="1">Uncharacterized protein</fullName>
    </submittedName>
</protein>
<evidence type="ECO:0000313" key="2">
    <source>
        <dbReference type="Proteomes" id="UP000657918"/>
    </source>
</evidence>
<proteinExistence type="predicted"/>
<comment type="caution">
    <text evidence="1">The sequence shown here is derived from an EMBL/GenBank/DDBJ whole genome shotgun (WGS) entry which is preliminary data.</text>
</comment>
<dbReference type="Proteomes" id="UP000657918">
    <property type="component" value="Unassembled WGS sequence"/>
</dbReference>
<dbReference type="EMBL" id="JADGMS010000013">
    <property type="protein sequence ID" value="KAF9670787.1"/>
    <property type="molecule type" value="Genomic_DNA"/>
</dbReference>
<name>A0A835JGI1_9ROSI</name>
<dbReference type="OrthoDB" id="1928346at2759"/>
<sequence length="184" mass="20804">MEALGSLMASILLRNVEESEEDNGLVGVLVEKSGTRRPKEAMKWLFEASAEYWYQDTKETEALAIRKDLETVPDLNLSIESSTRSAIEHRKERIHSKHTTLHMFGGIEHMALHSSKWITMLPISRGIVDNGSEFERFPKKDCMGSLTQLRELHIGDFSKELEAFPAGLVNSLLHPNLIESLESL</sequence>
<evidence type="ECO:0000313" key="1">
    <source>
        <dbReference type="EMBL" id="KAF9670787.1"/>
    </source>
</evidence>
<accession>A0A835JGI1</accession>
<dbReference type="AlphaFoldDB" id="A0A835JGI1"/>
<keyword evidence="2" id="KW-1185">Reference proteome</keyword>